<dbReference type="CDD" id="cd07103">
    <property type="entry name" value="ALDH_F5_SSADH_GabD"/>
    <property type="match status" value="1"/>
</dbReference>
<dbReference type="PROSITE" id="PS00070">
    <property type="entry name" value="ALDEHYDE_DEHYDR_CYS"/>
    <property type="match status" value="1"/>
</dbReference>
<dbReference type="NCBIfam" id="TIGR01780">
    <property type="entry name" value="SSADH"/>
    <property type="match status" value="1"/>
</dbReference>
<dbReference type="InterPro" id="IPR016163">
    <property type="entry name" value="Ald_DH_C"/>
</dbReference>
<keyword evidence="7" id="KW-1185">Reference proteome</keyword>
<dbReference type="InterPro" id="IPR016160">
    <property type="entry name" value="Ald_DH_CS_CYS"/>
</dbReference>
<dbReference type="FunFam" id="3.40.605.10:FF:000005">
    <property type="entry name" value="Succinate-semialdehyde dehydrogenase I"/>
    <property type="match status" value="1"/>
</dbReference>
<dbReference type="InterPro" id="IPR029510">
    <property type="entry name" value="Ald_DH_CS_GLU"/>
</dbReference>
<evidence type="ECO:0000256" key="1">
    <source>
        <dbReference type="ARBA" id="ARBA00009986"/>
    </source>
</evidence>
<dbReference type="PANTHER" id="PTHR43353:SF5">
    <property type="entry name" value="SUCCINATE-SEMIALDEHYDE DEHYDROGENASE, MITOCHONDRIAL"/>
    <property type="match status" value="1"/>
</dbReference>
<dbReference type="Pfam" id="PF00171">
    <property type="entry name" value="Aldedh"/>
    <property type="match status" value="1"/>
</dbReference>
<dbReference type="InterPro" id="IPR010102">
    <property type="entry name" value="Succ_semiAld_DH"/>
</dbReference>
<evidence type="ECO:0000256" key="2">
    <source>
        <dbReference type="ARBA" id="ARBA00023002"/>
    </source>
</evidence>
<sequence length="492" mass="52558">MLDTVTDLKSLLKDPTLLATKAYVAGEWIDADDGTTFAVTNPARGDVICSVPDLGRAETARAIAAAETAMKGWAARTAKERANILRKWFNLMMEAQDDLGAILTAEMGKPLAEAKGEIAYGAAFIEWFAEEAKRVYGETIPGHQPDKRITVLKQPIGVVGSITPWNFPNAMITRKCGPALAAGCGFVARPAAETPLSALAIAVLAERAGLPAGIFSVITSKKSSDIGKEFCENPAVRKLTFTGSTEVGRILLRQAADQVMKCSMELGGNAPFIVFDDADLDAAVQGAMASKFRNNGQTCVCANRIYVQDAVYDAFSAKLAEAVAKTKVGDGLTEAVDFGPLINMAAVEKVEDHIADAKAKGAKVMMGGARHERGGSYFQPTILTDVTQDMAVTNEETFGPMAPLFRFSTEEEVIARANDTIFGLAAYFYARDIGRVTRVQEGLEYGIVGVNTGLISTEVAPFGGVKQSGLGREGSHHGMEDFLEMKYICLSV</sequence>
<evidence type="ECO:0000256" key="4">
    <source>
        <dbReference type="RuleBase" id="RU003345"/>
    </source>
</evidence>
<dbReference type="Gene3D" id="3.40.309.10">
    <property type="entry name" value="Aldehyde Dehydrogenase, Chain A, domain 2"/>
    <property type="match status" value="1"/>
</dbReference>
<comment type="similarity">
    <text evidence="1 4">Belongs to the aldehyde dehydrogenase family.</text>
</comment>
<dbReference type="PROSITE" id="PS00687">
    <property type="entry name" value="ALDEHYDE_DEHYDR_GLU"/>
    <property type="match status" value="1"/>
</dbReference>
<comment type="caution">
    <text evidence="6">The sequence shown here is derived from an EMBL/GenBank/DDBJ whole genome shotgun (WGS) entry which is preliminary data.</text>
</comment>
<dbReference type="GO" id="GO:0004777">
    <property type="term" value="F:succinate-semialdehyde dehydrogenase (NAD+) activity"/>
    <property type="evidence" value="ECO:0007669"/>
    <property type="project" value="TreeGrafter"/>
</dbReference>
<feature type="domain" description="Aldehyde dehydrogenase" evidence="5">
    <location>
        <begin position="28"/>
        <end position="488"/>
    </location>
</feature>
<dbReference type="AlphaFoldDB" id="A0A8K0V674"/>
<reference evidence="6" key="1">
    <citation type="submission" date="2021-01" db="EMBL/GenBank/DDBJ databases">
        <title>Tabrizicola alba sp. nov. a motile alkaliphilic bacterium isolated from a soda lake.</title>
        <authorList>
            <person name="Szuroczki S."/>
            <person name="Abbaszade G."/>
            <person name="Schumann P."/>
            <person name="Toth E."/>
        </authorList>
    </citation>
    <scope>NUCLEOTIDE SEQUENCE</scope>
    <source>
        <strain evidence="6">DMG-N-6</strain>
    </source>
</reference>
<evidence type="ECO:0000259" key="5">
    <source>
        <dbReference type="Pfam" id="PF00171"/>
    </source>
</evidence>
<dbReference type="FunFam" id="3.40.309.10:FF:000004">
    <property type="entry name" value="Succinate-semialdehyde dehydrogenase I"/>
    <property type="match status" value="1"/>
</dbReference>
<dbReference type="InterPro" id="IPR050740">
    <property type="entry name" value="Aldehyde_DH_Superfamily"/>
</dbReference>
<protein>
    <submittedName>
        <fullName evidence="6">NAD-dependent succinate-semialdehyde dehydrogenase</fullName>
    </submittedName>
</protein>
<evidence type="ECO:0000313" key="7">
    <source>
        <dbReference type="Proteomes" id="UP000648908"/>
    </source>
</evidence>
<dbReference type="PANTHER" id="PTHR43353">
    <property type="entry name" value="SUCCINATE-SEMIALDEHYDE DEHYDROGENASE, MITOCHONDRIAL"/>
    <property type="match status" value="1"/>
</dbReference>
<evidence type="ECO:0000256" key="3">
    <source>
        <dbReference type="PROSITE-ProRule" id="PRU10007"/>
    </source>
</evidence>
<name>A0A8K0V674_9RHOB</name>
<dbReference type="SUPFAM" id="SSF53720">
    <property type="entry name" value="ALDH-like"/>
    <property type="match status" value="1"/>
</dbReference>
<accession>A0A8K0V674</accession>
<dbReference type="Proteomes" id="UP000648908">
    <property type="component" value="Unassembled WGS sequence"/>
</dbReference>
<dbReference type="Gene3D" id="3.40.605.10">
    <property type="entry name" value="Aldehyde Dehydrogenase, Chain A, domain 1"/>
    <property type="match status" value="1"/>
</dbReference>
<dbReference type="GO" id="GO:0005829">
    <property type="term" value="C:cytosol"/>
    <property type="evidence" value="ECO:0007669"/>
    <property type="project" value="TreeGrafter"/>
</dbReference>
<proteinExistence type="inferred from homology"/>
<dbReference type="EMBL" id="JAESVN010000001">
    <property type="protein sequence ID" value="MBL4916177.1"/>
    <property type="molecule type" value="Genomic_DNA"/>
</dbReference>
<dbReference type="GO" id="GO:0009450">
    <property type="term" value="P:gamma-aminobutyric acid catabolic process"/>
    <property type="evidence" value="ECO:0007669"/>
    <property type="project" value="InterPro"/>
</dbReference>
<gene>
    <name evidence="6" type="ORF">JL811_02995</name>
</gene>
<dbReference type="InterPro" id="IPR016161">
    <property type="entry name" value="Ald_DH/histidinol_DH"/>
</dbReference>
<dbReference type="InterPro" id="IPR015590">
    <property type="entry name" value="Aldehyde_DH_dom"/>
</dbReference>
<evidence type="ECO:0000313" key="6">
    <source>
        <dbReference type="EMBL" id="MBL4916177.1"/>
    </source>
</evidence>
<organism evidence="6 7">
    <name type="scientific">Szabonella alba</name>
    <dbReference type="NCBI Taxonomy" id="2804194"/>
    <lineage>
        <taxon>Bacteria</taxon>
        <taxon>Pseudomonadati</taxon>
        <taxon>Pseudomonadota</taxon>
        <taxon>Alphaproteobacteria</taxon>
        <taxon>Rhodobacterales</taxon>
        <taxon>Paracoccaceae</taxon>
        <taxon>Szabonella</taxon>
    </lineage>
</organism>
<dbReference type="InterPro" id="IPR016162">
    <property type="entry name" value="Ald_DH_N"/>
</dbReference>
<keyword evidence="2 4" id="KW-0560">Oxidoreductase</keyword>
<dbReference type="RefSeq" id="WP_202686813.1">
    <property type="nucleotide sequence ID" value="NZ_JAESVN010000001.1"/>
</dbReference>
<feature type="active site" evidence="3">
    <location>
        <position position="265"/>
    </location>
</feature>